<gene>
    <name evidence="2" type="ORF">HHI36_003531</name>
</gene>
<comment type="caution">
    <text evidence="2">The sequence shown here is derived from an EMBL/GenBank/DDBJ whole genome shotgun (WGS) entry which is preliminary data.</text>
</comment>
<organism evidence="2 3">
    <name type="scientific">Cryptolaemus montrouzieri</name>
    <dbReference type="NCBI Taxonomy" id="559131"/>
    <lineage>
        <taxon>Eukaryota</taxon>
        <taxon>Metazoa</taxon>
        <taxon>Ecdysozoa</taxon>
        <taxon>Arthropoda</taxon>
        <taxon>Hexapoda</taxon>
        <taxon>Insecta</taxon>
        <taxon>Pterygota</taxon>
        <taxon>Neoptera</taxon>
        <taxon>Endopterygota</taxon>
        <taxon>Coleoptera</taxon>
        <taxon>Polyphaga</taxon>
        <taxon>Cucujiformia</taxon>
        <taxon>Coccinelloidea</taxon>
        <taxon>Coccinellidae</taxon>
        <taxon>Scymninae</taxon>
        <taxon>Scymnini</taxon>
        <taxon>Cryptolaemus</taxon>
    </lineage>
</organism>
<feature type="region of interest" description="Disordered" evidence="1">
    <location>
        <begin position="26"/>
        <end position="65"/>
    </location>
</feature>
<dbReference type="AlphaFoldDB" id="A0ABD2PE70"/>
<protein>
    <submittedName>
        <fullName evidence="2">Uncharacterized protein</fullName>
    </submittedName>
</protein>
<sequence>MNPSVLKIPVSKRNLIQSKEDDFYFSDSDGDAEYIPNNEDLSSSSDNSDENDEDEIRCKQKKMCI</sequence>
<proteinExistence type="predicted"/>
<evidence type="ECO:0000256" key="1">
    <source>
        <dbReference type="SAM" id="MobiDB-lite"/>
    </source>
</evidence>
<dbReference type="EMBL" id="JABFTP020000185">
    <property type="protein sequence ID" value="KAL3289089.1"/>
    <property type="molecule type" value="Genomic_DNA"/>
</dbReference>
<dbReference type="Proteomes" id="UP001516400">
    <property type="component" value="Unassembled WGS sequence"/>
</dbReference>
<keyword evidence="3" id="KW-1185">Reference proteome</keyword>
<reference evidence="2 3" key="1">
    <citation type="journal article" date="2021" name="BMC Biol.">
        <title>Horizontally acquired antibacterial genes associated with adaptive radiation of ladybird beetles.</title>
        <authorList>
            <person name="Li H.S."/>
            <person name="Tang X.F."/>
            <person name="Huang Y.H."/>
            <person name="Xu Z.Y."/>
            <person name="Chen M.L."/>
            <person name="Du X.Y."/>
            <person name="Qiu B.Y."/>
            <person name="Chen P.T."/>
            <person name="Zhang W."/>
            <person name="Slipinski A."/>
            <person name="Escalona H.E."/>
            <person name="Waterhouse R.M."/>
            <person name="Zwick A."/>
            <person name="Pang H."/>
        </authorList>
    </citation>
    <scope>NUCLEOTIDE SEQUENCE [LARGE SCALE GENOMIC DNA]</scope>
    <source>
        <strain evidence="2">SYSU2018</strain>
    </source>
</reference>
<evidence type="ECO:0000313" key="3">
    <source>
        <dbReference type="Proteomes" id="UP001516400"/>
    </source>
</evidence>
<evidence type="ECO:0000313" key="2">
    <source>
        <dbReference type="EMBL" id="KAL3289089.1"/>
    </source>
</evidence>
<name>A0ABD2PE70_9CUCU</name>
<accession>A0ABD2PE70</accession>
<feature type="compositionally biased region" description="Low complexity" evidence="1">
    <location>
        <begin position="37"/>
        <end position="46"/>
    </location>
</feature>